<feature type="domain" description="C2H2-type" evidence="2">
    <location>
        <begin position="269"/>
        <end position="294"/>
    </location>
</feature>
<organism evidence="3 4">
    <name type="scientific">Gonapodya prolifera (strain JEL478)</name>
    <name type="common">Monoblepharis prolifera</name>
    <dbReference type="NCBI Taxonomy" id="1344416"/>
    <lineage>
        <taxon>Eukaryota</taxon>
        <taxon>Fungi</taxon>
        <taxon>Fungi incertae sedis</taxon>
        <taxon>Chytridiomycota</taxon>
        <taxon>Chytridiomycota incertae sedis</taxon>
        <taxon>Monoblepharidomycetes</taxon>
        <taxon>Monoblepharidales</taxon>
        <taxon>Gonapodyaceae</taxon>
        <taxon>Gonapodya</taxon>
    </lineage>
</organism>
<dbReference type="InterPro" id="IPR013087">
    <property type="entry name" value="Znf_C2H2_type"/>
</dbReference>
<dbReference type="AlphaFoldDB" id="A0A139AWZ1"/>
<feature type="compositionally biased region" description="Polar residues" evidence="1">
    <location>
        <begin position="351"/>
        <end position="365"/>
    </location>
</feature>
<evidence type="ECO:0000313" key="4">
    <source>
        <dbReference type="Proteomes" id="UP000070544"/>
    </source>
</evidence>
<keyword evidence="4" id="KW-1185">Reference proteome</keyword>
<evidence type="ECO:0000313" key="3">
    <source>
        <dbReference type="EMBL" id="KXS21103.1"/>
    </source>
</evidence>
<reference evidence="3 4" key="1">
    <citation type="journal article" date="2015" name="Genome Biol. Evol.">
        <title>Phylogenomic analyses indicate that early fungi evolved digesting cell walls of algal ancestors of land plants.</title>
        <authorList>
            <person name="Chang Y."/>
            <person name="Wang S."/>
            <person name="Sekimoto S."/>
            <person name="Aerts A.L."/>
            <person name="Choi C."/>
            <person name="Clum A."/>
            <person name="LaButti K.M."/>
            <person name="Lindquist E.A."/>
            <person name="Yee Ngan C."/>
            <person name="Ohm R.A."/>
            <person name="Salamov A.A."/>
            <person name="Grigoriev I.V."/>
            <person name="Spatafora J.W."/>
            <person name="Berbee M.L."/>
        </authorList>
    </citation>
    <scope>NUCLEOTIDE SEQUENCE [LARGE SCALE GENOMIC DNA]</scope>
    <source>
        <strain evidence="3 4">JEL478</strain>
    </source>
</reference>
<name>A0A139AWZ1_GONPJ</name>
<feature type="region of interest" description="Disordered" evidence="1">
    <location>
        <begin position="289"/>
        <end position="382"/>
    </location>
</feature>
<feature type="compositionally biased region" description="Basic residues" evidence="1">
    <location>
        <begin position="299"/>
        <end position="310"/>
    </location>
</feature>
<dbReference type="Gene3D" id="3.30.160.60">
    <property type="entry name" value="Classic Zinc Finger"/>
    <property type="match status" value="1"/>
</dbReference>
<evidence type="ECO:0000256" key="1">
    <source>
        <dbReference type="SAM" id="MobiDB-lite"/>
    </source>
</evidence>
<evidence type="ECO:0000259" key="2">
    <source>
        <dbReference type="SMART" id="SM00355"/>
    </source>
</evidence>
<feature type="domain" description="C2H2-type" evidence="2">
    <location>
        <begin position="238"/>
        <end position="262"/>
    </location>
</feature>
<feature type="compositionally biased region" description="Low complexity" evidence="1">
    <location>
        <begin position="366"/>
        <end position="377"/>
    </location>
</feature>
<accession>A0A139AWZ1</accession>
<protein>
    <recommendedName>
        <fullName evidence="2">C2H2-type domain-containing protein</fullName>
    </recommendedName>
</protein>
<sequence>MFFEANPQKLAVSRASTAPVVGGSSRPNDPINVTTLTESVSSLVETFRIAQQTITDSSYEISERVRALRLIAEESSAVSEEASRLASVLEASATSRPKSPRPPLTISVKPILKRSNTVSTPQTAIPLGKAKHPAVTMVPPTTAPMQPVMRSGSAAQFEALHFAPSARYGTITCTIGDPPCGESFACSSDAVGFDSDVEEVTYLDQGNKRVDFKFCTYVEHVRERHRIQATEKDGEVAYSCPLCHFRSARDGNVYSHLLVQLHHPHVKHFYCPACKDAPSFRDKHAAARHFKDVHGRGQQGKRKRRTKHRHQEQAAPAGSVPEKESSHTRLIINPGPIPPLDDPSDSDASSNNTRPSSASYTSGDESASASSAPLSSTSDRRLSDLNARVNRVTLGEPVSSGFVGAGADPMFGLVSTGGPYVVASSTLSDPTGYHSHDQGSVFAFDEPVLADLGLYAMDMDAGVSTPTATQVPNDHNRRPRTIAGMHGMHGVRGVQVHGGHRDAGVGLGAGARYMTAGERWIGLSGLAAAAAEVEDPAMAGLGGLGEGMGSQVSSGRSDVSLPTAGVPLGDLALFGL</sequence>
<proteinExistence type="predicted"/>
<gene>
    <name evidence="3" type="ORF">M427DRAFT_51382</name>
</gene>
<dbReference type="OrthoDB" id="10013825at2759"/>
<dbReference type="Proteomes" id="UP000070544">
    <property type="component" value="Unassembled WGS sequence"/>
</dbReference>
<dbReference type="EMBL" id="KQ965733">
    <property type="protein sequence ID" value="KXS21103.1"/>
    <property type="molecule type" value="Genomic_DNA"/>
</dbReference>
<dbReference type="SMART" id="SM00355">
    <property type="entry name" value="ZnF_C2H2"/>
    <property type="match status" value="2"/>
</dbReference>